<evidence type="ECO:0000313" key="1">
    <source>
        <dbReference type="EMBL" id="EYU21412.1"/>
    </source>
</evidence>
<protein>
    <submittedName>
        <fullName evidence="1">Uncharacterized protein</fullName>
    </submittedName>
</protein>
<accession>A0A022PYI4</accession>
<dbReference type="Proteomes" id="UP000030748">
    <property type="component" value="Unassembled WGS sequence"/>
</dbReference>
<dbReference type="AlphaFoldDB" id="A0A022PYI4"/>
<reference evidence="1 2" key="1">
    <citation type="journal article" date="2013" name="Proc. Natl. Acad. Sci. U.S.A.">
        <title>Fine-scale variation in meiotic recombination in Mimulus inferred from population shotgun sequencing.</title>
        <authorList>
            <person name="Hellsten U."/>
            <person name="Wright K.M."/>
            <person name="Jenkins J."/>
            <person name="Shu S."/>
            <person name="Yuan Y."/>
            <person name="Wessler S.R."/>
            <person name="Schmutz J."/>
            <person name="Willis J.H."/>
            <person name="Rokhsar D.S."/>
        </authorList>
    </citation>
    <scope>NUCLEOTIDE SEQUENCE [LARGE SCALE GENOMIC DNA]</scope>
    <source>
        <strain evidence="2">cv. DUN x IM62</strain>
    </source>
</reference>
<gene>
    <name evidence="1" type="ORF">MIMGU_mgv1a025541mg</name>
</gene>
<sequence length="74" mass="8517">MGCYERRRPSSQALVLYPGFSLAYQGSSRYGKENQDCGSETRCDFGGEKSIRFPYCGRRLIPRFKRRVTINEVA</sequence>
<keyword evidence="2" id="KW-1185">Reference proteome</keyword>
<evidence type="ECO:0000313" key="2">
    <source>
        <dbReference type="Proteomes" id="UP000030748"/>
    </source>
</evidence>
<organism evidence="1 2">
    <name type="scientific">Erythranthe guttata</name>
    <name type="common">Yellow monkey flower</name>
    <name type="synonym">Mimulus guttatus</name>
    <dbReference type="NCBI Taxonomy" id="4155"/>
    <lineage>
        <taxon>Eukaryota</taxon>
        <taxon>Viridiplantae</taxon>
        <taxon>Streptophyta</taxon>
        <taxon>Embryophyta</taxon>
        <taxon>Tracheophyta</taxon>
        <taxon>Spermatophyta</taxon>
        <taxon>Magnoliopsida</taxon>
        <taxon>eudicotyledons</taxon>
        <taxon>Gunneridae</taxon>
        <taxon>Pentapetalae</taxon>
        <taxon>asterids</taxon>
        <taxon>lamiids</taxon>
        <taxon>Lamiales</taxon>
        <taxon>Phrymaceae</taxon>
        <taxon>Erythranthe</taxon>
    </lineage>
</organism>
<proteinExistence type="predicted"/>
<name>A0A022PYI4_ERYGU</name>
<dbReference type="EMBL" id="KI632223">
    <property type="protein sequence ID" value="EYU21412.1"/>
    <property type="molecule type" value="Genomic_DNA"/>
</dbReference>